<organism evidence="2 3">
    <name type="scientific">Choiromyces venosus 120613-1</name>
    <dbReference type="NCBI Taxonomy" id="1336337"/>
    <lineage>
        <taxon>Eukaryota</taxon>
        <taxon>Fungi</taxon>
        <taxon>Dikarya</taxon>
        <taxon>Ascomycota</taxon>
        <taxon>Pezizomycotina</taxon>
        <taxon>Pezizomycetes</taxon>
        <taxon>Pezizales</taxon>
        <taxon>Tuberaceae</taxon>
        <taxon>Choiromyces</taxon>
    </lineage>
</organism>
<accession>A0A3N4J5S4</accession>
<feature type="transmembrane region" description="Helical" evidence="1">
    <location>
        <begin position="12"/>
        <end position="39"/>
    </location>
</feature>
<keyword evidence="3" id="KW-1185">Reference proteome</keyword>
<keyword evidence="1" id="KW-0472">Membrane</keyword>
<evidence type="ECO:0000256" key="1">
    <source>
        <dbReference type="SAM" id="Phobius"/>
    </source>
</evidence>
<keyword evidence="1" id="KW-0812">Transmembrane</keyword>
<protein>
    <submittedName>
        <fullName evidence="2">Uncharacterized protein</fullName>
    </submittedName>
</protein>
<sequence length="80" mass="9341">MVIRCLTQDALVPLLCLLLQPVIYVSLFILFLAFFSFIFPDNRQRLNPHNSFFMPVSGGTSNKNSRKTYLRKHTEYINCQ</sequence>
<dbReference type="Proteomes" id="UP000276215">
    <property type="component" value="Unassembled WGS sequence"/>
</dbReference>
<keyword evidence="1" id="KW-1133">Transmembrane helix</keyword>
<name>A0A3N4J5S4_9PEZI</name>
<evidence type="ECO:0000313" key="3">
    <source>
        <dbReference type="Proteomes" id="UP000276215"/>
    </source>
</evidence>
<evidence type="ECO:0000313" key="2">
    <source>
        <dbReference type="EMBL" id="RPA91780.1"/>
    </source>
</evidence>
<reference evidence="2 3" key="1">
    <citation type="journal article" date="2018" name="Nat. Ecol. Evol.">
        <title>Pezizomycetes genomes reveal the molecular basis of ectomycorrhizal truffle lifestyle.</title>
        <authorList>
            <person name="Murat C."/>
            <person name="Payen T."/>
            <person name="Noel B."/>
            <person name="Kuo A."/>
            <person name="Morin E."/>
            <person name="Chen J."/>
            <person name="Kohler A."/>
            <person name="Krizsan K."/>
            <person name="Balestrini R."/>
            <person name="Da Silva C."/>
            <person name="Montanini B."/>
            <person name="Hainaut M."/>
            <person name="Levati E."/>
            <person name="Barry K.W."/>
            <person name="Belfiori B."/>
            <person name="Cichocki N."/>
            <person name="Clum A."/>
            <person name="Dockter R.B."/>
            <person name="Fauchery L."/>
            <person name="Guy J."/>
            <person name="Iotti M."/>
            <person name="Le Tacon F."/>
            <person name="Lindquist E.A."/>
            <person name="Lipzen A."/>
            <person name="Malagnac F."/>
            <person name="Mello A."/>
            <person name="Molinier V."/>
            <person name="Miyauchi S."/>
            <person name="Poulain J."/>
            <person name="Riccioni C."/>
            <person name="Rubini A."/>
            <person name="Sitrit Y."/>
            <person name="Splivallo R."/>
            <person name="Traeger S."/>
            <person name="Wang M."/>
            <person name="Zifcakova L."/>
            <person name="Wipf D."/>
            <person name="Zambonelli A."/>
            <person name="Paolocci F."/>
            <person name="Nowrousian M."/>
            <person name="Ottonello S."/>
            <person name="Baldrian P."/>
            <person name="Spatafora J.W."/>
            <person name="Henrissat B."/>
            <person name="Nagy L.G."/>
            <person name="Aury J.M."/>
            <person name="Wincker P."/>
            <person name="Grigoriev I.V."/>
            <person name="Bonfante P."/>
            <person name="Martin F.M."/>
        </authorList>
    </citation>
    <scope>NUCLEOTIDE SEQUENCE [LARGE SCALE GENOMIC DNA]</scope>
    <source>
        <strain evidence="2 3">120613-1</strain>
    </source>
</reference>
<dbReference type="EMBL" id="ML120488">
    <property type="protein sequence ID" value="RPA91780.1"/>
    <property type="molecule type" value="Genomic_DNA"/>
</dbReference>
<dbReference type="AlphaFoldDB" id="A0A3N4J5S4"/>
<gene>
    <name evidence="2" type="ORF">L873DRAFT_1818805</name>
</gene>
<proteinExistence type="predicted"/>